<evidence type="ECO:0008006" key="4">
    <source>
        <dbReference type="Google" id="ProtNLM"/>
    </source>
</evidence>
<accession>A0ABR3V093</accession>
<sequence>MRGTRGPFFPRGARGMFAGGLIAAGVLLRISTWSCCLRGLRVRSCDGEARFSVVLLLYFGAEEGRHRAISFLVCGYASVVCAGSQQGKSQRAGRRGCPNSRDHRGSHASPGPRTGGRCSPASGTRRLGTYLRPNPRTVREGRTDLHLRAKHEAEGL</sequence>
<feature type="compositionally biased region" description="Basic and acidic residues" evidence="1">
    <location>
        <begin position="137"/>
        <end position="156"/>
    </location>
</feature>
<dbReference type="EMBL" id="JAZHXJ010003329">
    <property type="protein sequence ID" value="KAL1835243.1"/>
    <property type="molecule type" value="Genomic_DNA"/>
</dbReference>
<keyword evidence="3" id="KW-1185">Reference proteome</keyword>
<proteinExistence type="predicted"/>
<feature type="region of interest" description="Disordered" evidence="1">
    <location>
        <begin position="86"/>
        <end position="156"/>
    </location>
</feature>
<gene>
    <name evidence="2" type="ORF">VTK73DRAFT_5944</name>
</gene>
<name>A0ABR3V093_9PEZI</name>
<reference evidence="2 3" key="1">
    <citation type="journal article" date="2024" name="Commun. Biol.">
        <title>Comparative genomic analysis of thermophilic fungi reveals convergent evolutionary adaptations and gene losses.</title>
        <authorList>
            <person name="Steindorff A.S."/>
            <person name="Aguilar-Pontes M.V."/>
            <person name="Robinson A.J."/>
            <person name="Andreopoulos B."/>
            <person name="LaButti K."/>
            <person name="Kuo A."/>
            <person name="Mondo S."/>
            <person name="Riley R."/>
            <person name="Otillar R."/>
            <person name="Haridas S."/>
            <person name="Lipzen A."/>
            <person name="Grimwood J."/>
            <person name="Schmutz J."/>
            <person name="Clum A."/>
            <person name="Reid I.D."/>
            <person name="Moisan M.C."/>
            <person name="Butler G."/>
            <person name="Nguyen T.T.M."/>
            <person name="Dewar K."/>
            <person name="Conant G."/>
            <person name="Drula E."/>
            <person name="Henrissat B."/>
            <person name="Hansel C."/>
            <person name="Singer S."/>
            <person name="Hutchinson M.I."/>
            <person name="de Vries R.P."/>
            <person name="Natvig D.O."/>
            <person name="Powell A.J."/>
            <person name="Tsang A."/>
            <person name="Grigoriev I.V."/>
        </authorList>
    </citation>
    <scope>NUCLEOTIDE SEQUENCE [LARGE SCALE GENOMIC DNA]</scope>
    <source>
        <strain evidence="2 3">ATCC 24622</strain>
    </source>
</reference>
<organism evidence="2 3">
    <name type="scientific">Phialemonium thermophilum</name>
    <dbReference type="NCBI Taxonomy" id="223376"/>
    <lineage>
        <taxon>Eukaryota</taxon>
        <taxon>Fungi</taxon>
        <taxon>Dikarya</taxon>
        <taxon>Ascomycota</taxon>
        <taxon>Pezizomycotina</taxon>
        <taxon>Sordariomycetes</taxon>
        <taxon>Sordariomycetidae</taxon>
        <taxon>Cephalothecales</taxon>
        <taxon>Cephalothecaceae</taxon>
        <taxon>Phialemonium</taxon>
    </lineage>
</organism>
<evidence type="ECO:0000313" key="3">
    <source>
        <dbReference type="Proteomes" id="UP001586593"/>
    </source>
</evidence>
<evidence type="ECO:0000256" key="1">
    <source>
        <dbReference type="SAM" id="MobiDB-lite"/>
    </source>
</evidence>
<evidence type="ECO:0000313" key="2">
    <source>
        <dbReference type="EMBL" id="KAL1835243.1"/>
    </source>
</evidence>
<comment type="caution">
    <text evidence="2">The sequence shown here is derived from an EMBL/GenBank/DDBJ whole genome shotgun (WGS) entry which is preliminary data.</text>
</comment>
<protein>
    <recommendedName>
        <fullName evidence="4">Secreted protein</fullName>
    </recommendedName>
</protein>
<dbReference type="Proteomes" id="UP001586593">
    <property type="component" value="Unassembled WGS sequence"/>
</dbReference>